<keyword evidence="2" id="KW-1185">Reference proteome</keyword>
<name>A0ACC1QB56_9APHY</name>
<gene>
    <name evidence="1" type="ORF">NUW54_g251</name>
</gene>
<comment type="caution">
    <text evidence="1">The sequence shown here is derived from an EMBL/GenBank/DDBJ whole genome shotgun (WGS) entry which is preliminary data.</text>
</comment>
<accession>A0ACC1QB56</accession>
<evidence type="ECO:0000313" key="2">
    <source>
        <dbReference type="Proteomes" id="UP001144978"/>
    </source>
</evidence>
<reference evidence="1" key="1">
    <citation type="submission" date="2022-08" db="EMBL/GenBank/DDBJ databases">
        <title>Genome Sequence of Pycnoporus sanguineus.</title>
        <authorList>
            <person name="Buettner E."/>
        </authorList>
    </citation>
    <scope>NUCLEOTIDE SEQUENCE</scope>
    <source>
        <strain evidence="1">CG-C14</strain>
    </source>
</reference>
<evidence type="ECO:0000313" key="1">
    <source>
        <dbReference type="EMBL" id="KAJ3018781.1"/>
    </source>
</evidence>
<sequence length="173" mass="19374">MSHLLPMSPVSFAHPLTHGFYFTATLFTATARPSYHPPPSPLLTARPSRAINKDSKKERKFSTENTTVNKTQRAIPVSPRKARRRTLSLITFAAADQPESTSGDEVEQHEDLEDDAYFGDGDDDADVNQTLAEAHRYKYNARPSTLSASETLSRLLRPQTTVPNLPRKRLRTP</sequence>
<dbReference type="Proteomes" id="UP001144978">
    <property type="component" value="Unassembled WGS sequence"/>
</dbReference>
<proteinExistence type="predicted"/>
<protein>
    <submittedName>
        <fullName evidence="1">Uncharacterized protein</fullName>
    </submittedName>
</protein>
<dbReference type="EMBL" id="JANSHE010000030">
    <property type="protein sequence ID" value="KAJ3018781.1"/>
    <property type="molecule type" value="Genomic_DNA"/>
</dbReference>
<organism evidence="1 2">
    <name type="scientific">Trametes sanguinea</name>
    <dbReference type="NCBI Taxonomy" id="158606"/>
    <lineage>
        <taxon>Eukaryota</taxon>
        <taxon>Fungi</taxon>
        <taxon>Dikarya</taxon>
        <taxon>Basidiomycota</taxon>
        <taxon>Agaricomycotina</taxon>
        <taxon>Agaricomycetes</taxon>
        <taxon>Polyporales</taxon>
        <taxon>Polyporaceae</taxon>
        <taxon>Trametes</taxon>
    </lineage>
</organism>